<reference evidence="1 2" key="1">
    <citation type="submission" date="2021-06" db="EMBL/GenBank/DDBJ databases">
        <title>Caerostris darwini draft genome.</title>
        <authorList>
            <person name="Kono N."/>
            <person name="Arakawa K."/>
        </authorList>
    </citation>
    <scope>NUCLEOTIDE SEQUENCE [LARGE SCALE GENOMIC DNA]</scope>
</reference>
<dbReference type="AlphaFoldDB" id="A0AAV4WJ73"/>
<accession>A0AAV4WJ73</accession>
<evidence type="ECO:0000313" key="2">
    <source>
        <dbReference type="Proteomes" id="UP001054837"/>
    </source>
</evidence>
<sequence length="95" mass="10632">MCSKETDFEVLLSATSCDMLERLAEESAAMDMLHFVVNVDHCANGNQSLLDRRPHSDVTQAIVDVVQKRNKKADVVVIHDTEYGGCSYYTCVHLL</sequence>
<proteinExistence type="predicted"/>
<dbReference type="Proteomes" id="UP001054837">
    <property type="component" value="Unassembled WGS sequence"/>
</dbReference>
<keyword evidence="1" id="KW-0675">Receptor</keyword>
<keyword evidence="2" id="KW-1185">Reference proteome</keyword>
<evidence type="ECO:0000313" key="1">
    <source>
        <dbReference type="EMBL" id="GIY82085.1"/>
    </source>
</evidence>
<dbReference type="EMBL" id="BPLQ01014687">
    <property type="protein sequence ID" value="GIY82085.1"/>
    <property type="molecule type" value="Genomic_DNA"/>
</dbReference>
<organism evidence="1 2">
    <name type="scientific">Caerostris darwini</name>
    <dbReference type="NCBI Taxonomy" id="1538125"/>
    <lineage>
        <taxon>Eukaryota</taxon>
        <taxon>Metazoa</taxon>
        <taxon>Ecdysozoa</taxon>
        <taxon>Arthropoda</taxon>
        <taxon>Chelicerata</taxon>
        <taxon>Arachnida</taxon>
        <taxon>Araneae</taxon>
        <taxon>Araneomorphae</taxon>
        <taxon>Entelegynae</taxon>
        <taxon>Araneoidea</taxon>
        <taxon>Araneidae</taxon>
        <taxon>Caerostris</taxon>
    </lineage>
</organism>
<gene>
    <name evidence="1" type="primary">Grid1_4</name>
    <name evidence="1" type="ORF">CDAR_123831</name>
</gene>
<comment type="caution">
    <text evidence="1">The sequence shown here is derived from an EMBL/GenBank/DDBJ whole genome shotgun (WGS) entry which is preliminary data.</text>
</comment>
<protein>
    <submittedName>
        <fullName evidence="1">Glutamate receptor ionotropic, delta-1</fullName>
    </submittedName>
</protein>
<name>A0AAV4WJ73_9ARAC</name>